<comment type="caution">
    <text evidence="1">The sequence shown here is derived from an EMBL/GenBank/DDBJ whole genome shotgun (WGS) entry which is preliminary data.</text>
</comment>
<sequence length="71" mass="7866">MGGINKKTIAGAVQLAHEGVLYVLLRFLLAGDAELQGVFNVPFTSRWLEEQILCQLQKNAPGDVVPFKIWL</sequence>
<accession>A0A2S6FHF9</accession>
<dbReference type="AlphaFoldDB" id="A0A2S6FHF9"/>
<reference evidence="2" key="1">
    <citation type="submission" date="2017-06" db="EMBL/GenBank/DDBJ databases">
        <authorList>
            <person name="Furmanczyk E.M."/>
        </authorList>
    </citation>
    <scope>NUCLEOTIDE SEQUENCE [LARGE SCALE GENOMIC DNA]</scope>
    <source>
        <strain evidence="2">AP3_16</strain>
    </source>
</reference>
<keyword evidence="2" id="KW-1185">Reference proteome</keyword>
<name>A0A2S6FHF9_9PSED</name>
<evidence type="ECO:0000313" key="2">
    <source>
        <dbReference type="Proteomes" id="UP000238541"/>
    </source>
</evidence>
<proteinExistence type="predicted"/>
<protein>
    <submittedName>
        <fullName evidence="1">Uncharacterized protein</fullName>
    </submittedName>
</protein>
<dbReference type="EMBL" id="NIRS01000005">
    <property type="protein sequence ID" value="PPK36831.1"/>
    <property type="molecule type" value="Genomic_DNA"/>
</dbReference>
<dbReference type="Proteomes" id="UP000238541">
    <property type="component" value="Unassembled WGS sequence"/>
</dbReference>
<organism evidence="1 2">
    <name type="scientific">Pseudomonas laurylsulfatiphila</name>
    <dbReference type="NCBI Taxonomy" id="2011015"/>
    <lineage>
        <taxon>Bacteria</taxon>
        <taxon>Pseudomonadati</taxon>
        <taxon>Pseudomonadota</taxon>
        <taxon>Gammaproteobacteria</taxon>
        <taxon>Pseudomonadales</taxon>
        <taxon>Pseudomonadaceae</taxon>
        <taxon>Pseudomonas</taxon>
    </lineage>
</organism>
<gene>
    <name evidence="1" type="ORF">CD175_18445</name>
</gene>
<evidence type="ECO:0000313" key="1">
    <source>
        <dbReference type="EMBL" id="PPK36831.1"/>
    </source>
</evidence>